<proteinExistence type="predicted"/>
<feature type="domain" description="Protein kinase" evidence="5">
    <location>
        <begin position="14"/>
        <end position="298"/>
    </location>
</feature>
<evidence type="ECO:0000259" key="5">
    <source>
        <dbReference type="PROSITE" id="PS50011"/>
    </source>
</evidence>
<keyword evidence="4" id="KW-0067">ATP-binding</keyword>
<dbReference type="GO" id="GO:0005829">
    <property type="term" value="C:cytosol"/>
    <property type="evidence" value="ECO:0007669"/>
    <property type="project" value="TreeGrafter"/>
</dbReference>
<dbReference type="Pfam" id="PF00069">
    <property type="entry name" value="Pkinase"/>
    <property type="match status" value="1"/>
</dbReference>
<dbReference type="GO" id="GO:0005776">
    <property type="term" value="C:autophagosome"/>
    <property type="evidence" value="ECO:0007669"/>
    <property type="project" value="TreeGrafter"/>
</dbReference>
<dbReference type="Gene3D" id="1.10.510.10">
    <property type="entry name" value="Transferase(Phosphotransferase) domain 1"/>
    <property type="match status" value="1"/>
</dbReference>
<evidence type="ECO:0000256" key="4">
    <source>
        <dbReference type="ARBA" id="ARBA00022840"/>
    </source>
</evidence>
<keyword evidence="7" id="KW-1185">Reference proteome</keyword>
<dbReference type="InterPro" id="IPR045269">
    <property type="entry name" value="Atg1-like"/>
</dbReference>
<evidence type="ECO:0000256" key="3">
    <source>
        <dbReference type="ARBA" id="ARBA00022777"/>
    </source>
</evidence>
<dbReference type="PROSITE" id="PS00108">
    <property type="entry name" value="PROTEIN_KINASE_ST"/>
    <property type="match status" value="1"/>
</dbReference>
<evidence type="ECO:0000256" key="1">
    <source>
        <dbReference type="ARBA" id="ARBA00022679"/>
    </source>
</evidence>
<sequence length="298" mass="34442">MDPGDTLESPRGVYKIVKWLDKGAFGEVYLTNYTAKNISNSEQVALKKIALRGMDEKKKEECKKEAELMKRISESSTSQHIVKYFDSFTGEVYTDELLSEMGEIESLSHGSLFIAMDYCSRGDLDSKIEANIRSRKEFDPKIIYDYIYQIADGINELHVKHKIAHRDLKPANILIALEGDREVLKISDFGLVKVINSLDMSQSQSHSYLRGTWLYMSPEQRDNIKCRFPVVDIWAIGIIFYELCITPKKLVWQKMDNIREKVKNNEQDTIWLNKMIANDPYERMSSDQVCNEARGKPF</sequence>
<dbReference type="Proteomes" id="UP000218231">
    <property type="component" value="Unassembled WGS sequence"/>
</dbReference>
<evidence type="ECO:0000313" key="7">
    <source>
        <dbReference type="Proteomes" id="UP000218231"/>
    </source>
</evidence>
<evidence type="ECO:0000313" key="6">
    <source>
        <dbReference type="EMBL" id="PAV88817.1"/>
    </source>
</evidence>
<reference evidence="6 7" key="1">
    <citation type="journal article" date="2017" name="Curr. Biol.">
        <title>Genome architecture and evolution of a unichromosomal asexual nematode.</title>
        <authorList>
            <person name="Fradin H."/>
            <person name="Zegar C."/>
            <person name="Gutwein M."/>
            <person name="Lucas J."/>
            <person name="Kovtun M."/>
            <person name="Corcoran D."/>
            <person name="Baugh L.R."/>
            <person name="Kiontke K."/>
            <person name="Gunsalus K."/>
            <person name="Fitch D.H."/>
            <person name="Piano F."/>
        </authorList>
    </citation>
    <scope>NUCLEOTIDE SEQUENCE [LARGE SCALE GENOMIC DNA]</scope>
    <source>
        <strain evidence="6">PF1309</strain>
    </source>
</reference>
<dbReference type="GO" id="GO:0000407">
    <property type="term" value="C:phagophore assembly site"/>
    <property type="evidence" value="ECO:0007669"/>
    <property type="project" value="TreeGrafter"/>
</dbReference>
<keyword evidence="2" id="KW-0547">Nucleotide-binding</keyword>
<dbReference type="GO" id="GO:0016020">
    <property type="term" value="C:membrane"/>
    <property type="evidence" value="ECO:0007669"/>
    <property type="project" value="TreeGrafter"/>
</dbReference>
<dbReference type="SUPFAM" id="SSF56112">
    <property type="entry name" value="Protein kinase-like (PK-like)"/>
    <property type="match status" value="1"/>
</dbReference>
<dbReference type="GO" id="GO:0010506">
    <property type="term" value="P:regulation of autophagy"/>
    <property type="evidence" value="ECO:0007669"/>
    <property type="project" value="InterPro"/>
</dbReference>
<dbReference type="EMBL" id="LIAE01006491">
    <property type="protein sequence ID" value="PAV88817.1"/>
    <property type="molecule type" value="Genomic_DNA"/>
</dbReference>
<dbReference type="InterPro" id="IPR011009">
    <property type="entry name" value="Kinase-like_dom_sf"/>
</dbReference>
<dbReference type="PROSITE" id="PS50011">
    <property type="entry name" value="PROTEIN_KINASE_DOM"/>
    <property type="match status" value="1"/>
</dbReference>
<dbReference type="GO" id="GO:0000045">
    <property type="term" value="P:autophagosome assembly"/>
    <property type="evidence" value="ECO:0007669"/>
    <property type="project" value="TreeGrafter"/>
</dbReference>
<evidence type="ECO:0000256" key="2">
    <source>
        <dbReference type="ARBA" id="ARBA00022741"/>
    </source>
</evidence>
<dbReference type="PANTHER" id="PTHR24348:SF22">
    <property type="entry name" value="NON-SPECIFIC SERINE_THREONINE PROTEIN KINASE"/>
    <property type="match status" value="1"/>
</dbReference>
<accession>A0A2A2LS82</accession>
<keyword evidence="1" id="KW-0808">Transferase</keyword>
<name>A0A2A2LS82_9BILA</name>
<dbReference type="InterPro" id="IPR008271">
    <property type="entry name" value="Ser/Thr_kinase_AS"/>
</dbReference>
<dbReference type="GO" id="GO:0004674">
    <property type="term" value="F:protein serine/threonine kinase activity"/>
    <property type="evidence" value="ECO:0007669"/>
    <property type="project" value="InterPro"/>
</dbReference>
<dbReference type="PANTHER" id="PTHR24348">
    <property type="entry name" value="SERINE/THREONINE-PROTEIN KINASE UNC-51-RELATED"/>
    <property type="match status" value="1"/>
</dbReference>
<keyword evidence="3" id="KW-0418">Kinase</keyword>
<dbReference type="OrthoDB" id="346907at2759"/>
<dbReference type="STRING" id="2018661.A0A2A2LS82"/>
<comment type="caution">
    <text evidence="6">The sequence shown here is derived from an EMBL/GenBank/DDBJ whole genome shotgun (WGS) entry which is preliminary data.</text>
</comment>
<organism evidence="6 7">
    <name type="scientific">Diploscapter pachys</name>
    <dbReference type="NCBI Taxonomy" id="2018661"/>
    <lineage>
        <taxon>Eukaryota</taxon>
        <taxon>Metazoa</taxon>
        <taxon>Ecdysozoa</taxon>
        <taxon>Nematoda</taxon>
        <taxon>Chromadorea</taxon>
        <taxon>Rhabditida</taxon>
        <taxon>Rhabditina</taxon>
        <taxon>Rhabditomorpha</taxon>
        <taxon>Rhabditoidea</taxon>
        <taxon>Rhabditidae</taxon>
        <taxon>Diploscapter</taxon>
    </lineage>
</organism>
<dbReference type="SMART" id="SM00220">
    <property type="entry name" value="S_TKc"/>
    <property type="match status" value="1"/>
</dbReference>
<dbReference type="InterPro" id="IPR000719">
    <property type="entry name" value="Prot_kinase_dom"/>
</dbReference>
<gene>
    <name evidence="6" type="ORF">WR25_12073</name>
</gene>
<dbReference type="GO" id="GO:0005524">
    <property type="term" value="F:ATP binding"/>
    <property type="evidence" value="ECO:0007669"/>
    <property type="project" value="UniProtKB-KW"/>
</dbReference>
<dbReference type="AlphaFoldDB" id="A0A2A2LS82"/>
<protein>
    <recommendedName>
        <fullName evidence="5">Protein kinase domain-containing protein</fullName>
    </recommendedName>
</protein>